<dbReference type="Gene3D" id="2.30.40.10">
    <property type="entry name" value="Urease, subunit C, domain 1"/>
    <property type="match status" value="1"/>
</dbReference>
<dbReference type="SUPFAM" id="SSF51556">
    <property type="entry name" value="Metallo-dependent hydrolases"/>
    <property type="match status" value="1"/>
</dbReference>
<dbReference type="PANTHER" id="PTHR43794:SF11">
    <property type="entry name" value="AMIDOHYDROLASE-RELATED DOMAIN-CONTAINING PROTEIN"/>
    <property type="match status" value="1"/>
</dbReference>
<gene>
    <name evidence="3" type="ORF">C7B43_08040</name>
</gene>
<dbReference type="InterPro" id="IPR032466">
    <property type="entry name" value="Metal_Hydrolase"/>
</dbReference>
<dbReference type="Gene3D" id="3.20.20.140">
    <property type="entry name" value="Metal-dependent hydrolases"/>
    <property type="match status" value="1"/>
</dbReference>
<dbReference type="GO" id="GO:0018763">
    <property type="term" value="F:hydroxydechloroatrazine ethylaminohydrolase activity"/>
    <property type="evidence" value="ECO:0007669"/>
    <property type="project" value="UniProtKB-EC"/>
</dbReference>
<accession>A0A2T2X533</accession>
<dbReference type="SUPFAM" id="SSF51338">
    <property type="entry name" value="Composite domain of metallo-dependent hydrolases"/>
    <property type="match status" value="1"/>
</dbReference>
<dbReference type="EC" id="3.5.4.43" evidence="3"/>
<dbReference type="EMBL" id="PXYT01000015">
    <property type="protein sequence ID" value="PSR29599.1"/>
    <property type="molecule type" value="Genomic_DNA"/>
</dbReference>
<feature type="domain" description="Amidohydrolase-related" evidence="2">
    <location>
        <begin position="57"/>
        <end position="388"/>
    </location>
</feature>
<evidence type="ECO:0000313" key="4">
    <source>
        <dbReference type="Proteomes" id="UP000242699"/>
    </source>
</evidence>
<sequence length="452" mass="49208">MLTLAHFDWLYPMTSAPLQDAYLIMQGSEGGGTVLAMGTGEPPNCGGSRWDMHGTLALPGLVNSHHHLFQTLTRGYAPNQGLFAWLQSLFPLWGHLNPEAIYQSALIGLAELMLSGCTTTSDHLYIVPEGQDSMRFFEATIEAAKRLGIRLYVTRGAMTRGWGHGGRGPSNLIEDEDTVLQNMQDLVNRHHDPSPLAQIKVALSPVSLPAVSARFMKETARLAETLDVRLHTHGWETLDERQWVQNVYGTTELALFDEWGWLQDRTWFAHAVHANKEVIDLLGQRNVAISHCPTSNMRLGSGIAPIRSFLDAGNTVALGVDGSASNDGSHLLAEARQALLLARVLGGAAAMTVEEALHLATTQGAQALGWPEIGQLAVGLPADVAVFRIDDLFHSGAMAPLEALLFCQPVLAEVVVIGGEVRVWQGKIPGIDWSAEVARHQLLSRQLLETQK</sequence>
<dbReference type="InterPro" id="IPR050287">
    <property type="entry name" value="MTA/SAH_deaminase"/>
</dbReference>
<dbReference type="InterPro" id="IPR011059">
    <property type="entry name" value="Metal-dep_hydrolase_composite"/>
</dbReference>
<protein>
    <submittedName>
        <fullName evidence="3">8-oxoguanine deaminase</fullName>
        <ecNumber evidence="3">3.5.4.43</ecNumber>
    </submittedName>
</protein>
<dbReference type="Pfam" id="PF01979">
    <property type="entry name" value="Amidohydro_1"/>
    <property type="match status" value="1"/>
</dbReference>
<dbReference type="InterPro" id="IPR006680">
    <property type="entry name" value="Amidohydro-rel"/>
</dbReference>
<dbReference type="AlphaFoldDB" id="A0A2T2X533"/>
<dbReference type="CDD" id="cd01298">
    <property type="entry name" value="ATZ_TRZ_like"/>
    <property type="match status" value="1"/>
</dbReference>
<evidence type="ECO:0000256" key="1">
    <source>
        <dbReference type="ARBA" id="ARBA00022801"/>
    </source>
</evidence>
<name>A0A2T2X533_9FIRM</name>
<comment type="caution">
    <text evidence="3">The sequence shown here is derived from an EMBL/GenBank/DDBJ whole genome shotgun (WGS) entry which is preliminary data.</text>
</comment>
<proteinExistence type="predicted"/>
<evidence type="ECO:0000259" key="2">
    <source>
        <dbReference type="Pfam" id="PF01979"/>
    </source>
</evidence>
<reference evidence="3 4" key="1">
    <citation type="journal article" date="2014" name="BMC Genomics">
        <title>Comparison of environmental and isolate Sulfobacillus genomes reveals diverse carbon, sulfur, nitrogen, and hydrogen metabolisms.</title>
        <authorList>
            <person name="Justice N.B."/>
            <person name="Norman A."/>
            <person name="Brown C.T."/>
            <person name="Singh A."/>
            <person name="Thomas B.C."/>
            <person name="Banfield J.F."/>
        </authorList>
    </citation>
    <scope>NUCLEOTIDE SEQUENCE [LARGE SCALE GENOMIC DNA]</scope>
    <source>
        <strain evidence="3">AMDSBA1</strain>
    </source>
</reference>
<evidence type="ECO:0000313" key="3">
    <source>
        <dbReference type="EMBL" id="PSR29599.1"/>
    </source>
</evidence>
<organism evidence="3 4">
    <name type="scientific">Sulfobacillus benefaciens</name>
    <dbReference type="NCBI Taxonomy" id="453960"/>
    <lineage>
        <taxon>Bacteria</taxon>
        <taxon>Bacillati</taxon>
        <taxon>Bacillota</taxon>
        <taxon>Clostridia</taxon>
        <taxon>Eubacteriales</taxon>
        <taxon>Clostridiales Family XVII. Incertae Sedis</taxon>
        <taxon>Sulfobacillus</taxon>
    </lineage>
</organism>
<dbReference type="PANTHER" id="PTHR43794">
    <property type="entry name" value="AMINOHYDROLASE SSNA-RELATED"/>
    <property type="match status" value="1"/>
</dbReference>
<dbReference type="Proteomes" id="UP000242699">
    <property type="component" value="Unassembled WGS sequence"/>
</dbReference>
<keyword evidence="1 3" id="KW-0378">Hydrolase</keyword>